<feature type="transmembrane region" description="Helical" evidence="8">
    <location>
        <begin position="310"/>
        <end position="335"/>
    </location>
</feature>
<dbReference type="Proteomes" id="UP000470771">
    <property type="component" value="Unassembled WGS sequence"/>
</dbReference>
<dbReference type="PROSITE" id="PS50283">
    <property type="entry name" value="NA_SOLUT_SYMP_3"/>
    <property type="match status" value="1"/>
</dbReference>
<dbReference type="Gene3D" id="1.20.1730.10">
    <property type="entry name" value="Sodium/glucose cotransporter"/>
    <property type="match status" value="1"/>
</dbReference>
<evidence type="ECO:0000256" key="3">
    <source>
        <dbReference type="ARBA" id="ARBA00022448"/>
    </source>
</evidence>
<evidence type="ECO:0000256" key="4">
    <source>
        <dbReference type="ARBA" id="ARBA00022692"/>
    </source>
</evidence>
<proteinExistence type="inferred from homology"/>
<feature type="transmembrane region" description="Helical" evidence="8">
    <location>
        <begin position="396"/>
        <end position="418"/>
    </location>
</feature>
<dbReference type="EMBL" id="WWNE01000012">
    <property type="protein sequence ID" value="NBG67092.1"/>
    <property type="molecule type" value="Genomic_DNA"/>
</dbReference>
<keyword evidence="3" id="KW-0813">Transport</keyword>
<organism evidence="9 10">
    <name type="scientific">Acidiluteibacter ferrifornacis</name>
    <dbReference type="NCBI Taxonomy" id="2692424"/>
    <lineage>
        <taxon>Bacteria</taxon>
        <taxon>Pseudomonadati</taxon>
        <taxon>Bacteroidota</taxon>
        <taxon>Flavobacteriia</taxon>
        <taxon>Flavobacteriales</taxon>
        <taxon>Cryomorphaceae</taxon>
        <taxon>Acidiluteibacter</taxon>
    </lineage>
</organism>
<keyword evidence="10" id="KW-1185">Reference proteome</keyword>
<reference evidence="9 10" key="1">
    <citation type="submission" date="2019-12" db="EMBL/GenBank/DDBJ databases">
        <authorList>
            <person name="Zhao J."/>
        </authorList>
    </citation>
    <scope>NUCLEOTIDE SEQUENCE [LARGE SCALE GENOMIC DNA]</scope>
    <source>
        <strain evidence="9 10">S-15</strain>
    </source>
</reference>
<dbReference type="GO" id="GO:0022857">
    <property type="term" value="F:transmembrane transporter activity"/>
    <property type="evidence" value="ECO:0007669"/>
    <property type="project" value="InterPro"/>
</dbReference>
<evidence type="ECO:0000313" key="10">
    <source>
        <dbReference type="Proteomes" id="UP000470771"/>
    </source>
</evidence>
<sequence length="485" mass="52590">MHWIDGCIFILYMLIMLGVGFFFLKKNQNSDDYFVGGRNMSSWHVGLSVVATDVGGGFSIGLGGLGFVMGISGSWMLFTGLIGAWLSAVLLIPKIAEMNDRFQLLTFPQVFGKHYGPKVALLAGLISLIGYTGFSSSQILAGAKLASASFPALDLTTALIIMGVIAVVYTVMGGMKAVIYTDTIQWILLMSGLIFIAIPMAYFAIGGYETIIYSVKPELLSLTNFEWSQLFNWAITIIPIWFVGMTLYQRIFSCKSKKDAQKAWFIAGLFEWPIMAFMGVLLGLFAKVAADQGMFTDLGFVTSKGLDPEMGLPLLLSHILPVGLMGVMMSAYFSAILSTADSCLMAASGNLTTDVFGKLLKQKSHQSVLKYSQLFTLLIGAFAIVLAMSMENVLELMLLSYSFMVSGLLVPILGLLFWKRVSSKAAIAAMILGGGTTVSLELFKVALPFNINANLFGILAALVVFIIITLTDNNSIEIKQTNGKN</sequence>
<comment type="subcellular location">
    <subcellularLocation>
        <location evidence="1">Membrane</location>
        <topology evidence="1">Multi-pass membrane protein</topology>
    </subcellularLocation>
</comment>
<dbReference type="InterPro" id="IPR001734">
    <property type="entry name" value="Na/solute_symporter"/>
</dbReference>
<keyword evidence="4 8" id="KW-0812">Transmembrane</keyword>
<name>A0A6N9NMI2_9FLAO</name>
<evidence type="ECO:0000256" key="2">
    <source>
        <dbReference type="ARBA" id="ARBA00006434"/>
    </source>
</evidence>
<dbReference type="CDD" id="cd10322">
    <property type="entry name" value="SLC5sbd"/>
    <property type="match status" value="1"/>
</dbReference>
<accession>A0A6N9NMI2</accession>
<dbReference type="InterPro" id="IPR038377">
    <property type="entry name" value="Na/Glc_symporter_sf"/>
</dbReference>
<evidence type="ECO:0000313" key="9">
    <source>
        <dbReference type="EMBL" id="NBG67092.1"/>
    </source>
</evidence>
<evidence type="ECO:0000256" key="5">
    <source>
        <dbReference type="ARBA" id="ARBA00022989"/>
    </source>
</evidence>
<feature type="transmembrane region" description="Helical" evidence="8">
    <location>
        <begin position="184"/>
        <end position="205"/>
    </location>
</feature>
<comment type="similarity">
    <text evidence="2 7">Belongs to the sodium:solute symporter (SSF) (TC 2.A.21) family.</text>
</comment>
<evidence type="ECO:0000256" key="1">
    <source>
        <dbReference type="ARBA" id="ARBA00004141"/>
    </source>
</evidence>
<keyword evidence="5 8" id="KW-1133">Transmembrane helix</keyword>
<feature type="transmembrane region" description="Helical" evidence="8">
    <location>
        <begin position="75"/>
        <end position="92"/>
    </location>
</feature>
<dbReference type="GO" id="GO:0005886">
    <property type="term" value="C:plasma membrane"/>
    <property type="evidence" value="ECO:0007669"/>
    <property type="project" value="TreeGrafter"/>
</dbReference>
<evidence type="ECO:0000256" key="7">
    <source>
        <dbReference type="RuleBase" id="RU362091"/>
    </source>
</evidence>
<protein>
    <submittedName>
        <fullName evidence="9">Sodium:solute symporter family protein</fullName>
    </submittedName>
</protein>
<feature type="transmembrane region" description="Helical" evidence="8">
    <location>
        <begin position="368"/>
        <end position="390"/>
    </location>
</feature>
<feature type="transmembrane region" description="Helical" evidence="8">
    <location>
        <begin position="425"/>
        <end position="443"/>
    </location>
</feature>
<evidence type="ECO:0000256" key="8">
    <source>
        <dbReference type="SAM" id="Phobius"/>
    </source>
</evidence>
<comment type="caution">
    <text evidence="9">The sequence shown here is derived from an EMBL/GenBank/DDBJ whole genome shotgun (WGS) entry which is preliminary data.</text>
</comment>
<keyword evidence="6 8" id="KW-0472">Membrane</keyword>
<feature type="transmembrane region" description="Helical" evidence="8">
    <location>
        <begin position="45"/>
        <end position="69"/>
    </location>
</feature>
<dbReference type="PANTHER" id="PTHR48086">
    <property type="entry name" value="SODIUM/PROLINE SYMPORTER-RELATED"/>
    <property type="match status" value="1"/>
</dbReference>
<evidence type="ECO:0000256" key="6">
    <source>
        <dbReference type="ARBA" id="ARBA00023136"/>
    </source>
</evidence>
<feature type="transmembrane region" description="Helical" evidence="8">
    <location>
        <begin position="152"/>
        <end position="172"/>
    </location>
</feature>
<feature type="transmembrane region" description="Helical" evidence="8">
    <location>
        <begin position="119"/>
        <end position="140"/>
    </location>
</feature>
<feature type="transmembrane region" description="Helical" evidence="8">
    <location>
        <begin position="230"/>
        <end position="248"/>
    </location>
</feature>
<dbReference type="Pfam" id="PF00474">
    <property type="entry name" value="SSF"/>
    <property type="match status" value="1"/>
</dbReference>
<feature type="transmembrane region" description="Helical" evidence="8">
    <location>
        <begin position="449"/>
        <end position="470"/>
    </location>
</feature>
<dbReference type="InterPro" id="IPR050277">
    <property type="entry name" value="Sodium:Solute_Symporter"/>
</dbReference>
<dbReference type="RefSeq" id="WP_160634040.1">
    <property type="nucleotide sequence ID" value="NZ_WWNE01000012.1"/>
</dbReference>
<feature type="transmembrane region" description="Helical" evidence="8">
    <location>
        <begin position="269"/>
        <end position="290"/>
    </location>
</feature>
<dbReference type="PANTHER" id="PTHR48086:SF7">
    <property type="entry name" value="SODIUM-SOLUTE SYMPORTER-RELATED"/>
    <property type="match status" value="1"/>
</dbReference>
<feature type="transmembrane region" description="Helical" evidence="8">
    <location>
        <begin position="6"/>
        <end position="24"/>
    </location>
</feature>
<dbReference type="AlphaFoldDB" id="A0A6N9NMI2"/>
<gene>
    <name evidence="9" type="ORF">GQN54_13265</name>
</gene>